<proteinExistence type="predicted"/>
<sequence>MYLIGTHVSVSGNRTETFICVGARLYTLRAQYQLSLMPAPSPLVLALSIQHLMPCHWLSWSSLTRMIRIVLPWSSPELWFEPDQRLCCLGWFFIGSEPVLNGSEPHVVSIFSDVKMSSAVRLTNAKYNRSLKDASEITFYHDADNDIPLPPSEACYRDTWMREAITARQNNNANHAHNPCNELTAYLTSPLDKVVDIVVWWGYPTLACIARDYLPIQESAVLSEQAFSSGGITSTICLHVRTLIEPDTTVLNCSHWFGSVFNDMPWTGRSARFGQQQAIQQILAGETKIKTVAFDSMFFSSQG</sequence>
<dbReference type="RefSeq" id="XP_041219409.1">
    <property type="nucleotide sequence ID" value="XM_041377599.1"/>
</dbReference>
<protein>
    <recommendedName>
        <fullName evidence="3">HAT C-terminal dimerisation domain-containing protein</fullName>
    </recommendedName>
</protein>
<evidence type="ECO:0008006" key="3">
    <source>
        <dbReference type="Google" id="ProtNLM"/>
    </source>
</evidence>
<name>A0AAD4HEP0_9AGAM</name>
<dbReference type="SUPFAM" id="SSF53098">
    <property type="entry name" value="Ribonuclease H-like"/>
    <property type="match status" value="1"/>
</dbReference>
<keyword evidence="2" id="KW-1185">Reference proteome</keyword>
<comment type="caution">
    <text evidence="1">The sequence shown here is derived from an EMBL/GenBank/DDBJ whole genome shotgun (WGS) entry which is preliminary data.</text>
</comment>
<dbReference type="AlphaFoldDB" id="A0AAD4HEP0"/>
<organism evidence="1 2">
    <name type="scientific">Suillus fuscotomentosus</name>
    <dbReference type="NCBI Taxonomy" id="1912939"/>
    <lineage>
        <taxon>Eukaryota</taxon>
        <taxon>Fungi</taxon>
        <taxon>Dikarya</taxon>
        <taxon>Basidiomycota</taxon>
        <taxon>Agaricomycotina</taxon>
        <taxon>Agaricomycetes</taxon>
        <taxon>Agaricomycetidae</taxon>
        <taxon>Boletales</taxon>
        <taxon>Suillineae</taxon>
        <taxon>Suillaceae</taxon>
        <taxon>Suillus</taxon>
    </lineage>
</organism>
<evidence type="ECO:0000313" key="2">
    <source>
        <dbReference type="Proteomes" id="UP001195769"/>
    </source>
</evidence>
<evidence type="ECO:0000313" key="1">
    <source>
        <dbReference type="EMBL" id="KAG1893833.1"/>
    </source>
</evidence>
<gene>
    <name evidence="1" type="ORF">F5891DRAFT_985469</name>
</gene>
<reference evidence="1" key="1">
    <citation type="journal article" date="2020" name="New Phytol.">
        <title>Comparative genomics reveals dynamic genome evolution in host specialist ectomycorrhizal fungi.</title>
        <authorList>
            <person name="Lofgren L.A."/>
            <person name="Nguyen N.H."/>
            <person name="Vilgalys R."/>
            <person name="Ruytinx J."/>
            <person name="Liao H.L."/>
            <person name="Branco S."/>
            <person name="Kuo A."/>
            <person name="LaButti K."/>
            <person name="Lipzen A."/>
            <person name="Andreopoulos W."/>
            <person name="Pangilinan J."/>
            <person name="Riley R."/>
            <person name="Hundley H."/>
            <person name="Na H."/>
            <person name="Barry K."/>
            <person name="Grigoriev I.V."/>
            <person name="Stajich J.E."/>
            <person name="Kennedy P.G."/>
        </authorList>
    </citation>
    <scope>NUCLEOTIDE SEQUENCE</scope>
    <source>
        <strain evidence="1">FC203</strain>
    </source>
</reference>
<dbReference type="Proteomes" id="UP001195769">
    <property type="component" value="Unassembled WGS sequence"/>
</dbReference>
<dbReference type="InterPro" id="IPR012337">
    <property type="entry name" value="RNaseH-like_sf"/>
</dbReference>
<dbReference type="EMBL" id="JABBWK010000089">
    <property type="protein sequence ID" value="KAG1893833.1"/>
    <property type="molecule type" value="Genomic_DNA"/>
</dbReference>
<dbReference type="GeneID" id="64671897"/>
<accession>A0AAD4HEP0</accession>